<evidence type="ECO:0000313" key="7">
    <source>
        <dbReference type="Proteomes" id="UP001501475"/>
    </source>
</evidence>
<evidence type="ECO:0000256" key="3">
    <source>
        <dbReference type="ARBA" id="ARBA00023163"/>
    </source>
</evidence>
<dbReference type="PANTHER" id="PTHR46796">
    <property type="entry name" value="HTH-TYPE TRANSCRIPTIONAL ACTIVATOR RHAS-RELATED"/>
    <property type="match status" value="1"/>
</dbReference>
<name>A0ABP4W3X6_9MICO</name>
<dbReference type="Gene3D" id="1.10.10.60">
    <property type="entry name" value="Homeodomain-like"/>
    <property type="match status" value="1"/>
</dbReference>
<evidence type="ECO:0000259" key="5">
    <source>
        <dbReference type="PROSITE" id="PS01124"/>
    </source>
</evidence>
<reference evidence="7" key="1">
    <citation type="journal article" date="2019" name="Int. J. Syst. Evol. Microbiol.">
        <title>The Global Catalogue of Microorganisms (GCM) 10K type strain sequencing project: providing services to taxonomists for standard genome sequencing and annotation.</title>
        <authorList>
            <consortium name="The Broad Institute Genomics Platform"/>
            <consortium name="The Broad Institute Genome Sequencing Center for Infectious Disease"/>
            <person name="Wu L."/>
            <person name="Ma J."/>
        </authorList>
    </citation>
    <scope>NUCLEOTIDE SEQUENCE [LARGE SCALE GENOMIC DNA]</scope>
    <source>
        <strain evidence="7">JCM 15591</strain>
    </source>
</reference>
<dbReference type="PROSITE" id="PS01124">
    <property type="entry name" value="HTH_ARAC_FAMILY_2"/>
    <property type="match status" value="1"/>
</dbReference>
<proteinExistence type="predicted"/>
<protein>
    <submittedName>
        <fullName evidence="6">AraC family transcriptional regulator</fullName>
    </submittedName>
</protein>
<keyword evidence="7" id="KW-1185">Reference proteome</keyword>
<sequence length="271" mass="29253">MPQRAPHPALRGLVRAYDGYDESVPEGAVHHGIPSTTATVILAFGKPLDVGWLATPRRSDTFWALASGLHDAPALVHAHGRLHGIQLALSPAGVRRLLGLPMGGLGAFSLVEHGELPLGLRADDVERLAAAPTWAARFDALDAALLSALAQPGGHEPRPEVGRAWQLLRASRGRLGVRELAGRVGMSERHLGSCFRAEFGLSPKRVARLRRFEHADALRRRGIRLSDVATEAGYADQSHLTRDWRALTGHPPTDSADFRFVQESPHPTGQG</sequence>
<dbReference type="RefSeq" id="WP_344060841.1">
    <property type="nucleotide sequence ID" value="NZ_BAAAPN010000003.1"/>
</dbReference>
<evidence type="ECO:0000256" key="1">
    <source>
        <dbReference type="ARBA" id="ARBA00023015"/>
    </source>
</evidence>
<dbReference type="PANTHER" id="PTHR46796:SF15">
    <property type="entry name" value="BLL1074 PROTEIN"/>
    <property type="match status" value="1"/>
</dbReference>
<dbReference type="Proteomes" id="UP001501475">
    <property type="component" value="Unassembled WGS sequence"/>
</dbReference>
<dbReference type="SMART" id="SM00342">
    <property type="entry name" value="HTH_ARAC"/>
    <property type="match status" value="1"/>
</dbReference>
<organism evidence="6 7">
    <name type="scientific">Nostocoides vanveenii</name>
    <dbReference type="NCBI Taxonomy" id="330835"/>
    <lineage>
        <taxon>Bacteria</taxon>
        <taxon>Bacillati</taxon>
        <taxon>Actinomycetota</taxon>
        <taxon>Actinomycetes</taxon>
        <taxon>Micrococcales</taxon>
        <taxon>Intrasporangiaceae</taxon>
        <taxon>Nostocoides</taxon>
    </lineage>
</organism>
<feature type="region of interest" description="Disordered" evidence="4">
    <location>
        <begin position="250"/>
        <end position="271"/>
    </location>
</feature>
<comment type="caution">
    <text evidence="6">The sequence shown here is derived from an EMBL/GenBank/DDBJ whole genome shotgun (WGS) entry which is preliminary data.</text>
</comment>
<evidence type="ECO:0000256" key="2">
    <source>
        <dbReference type="ARBA" id="ARBA00023125"/>
    </source>
</evidence>
<dbReference type="EMBL" id="BAAAPN010000003">
    <property type="protein sequence ID" value="GAA1744885.1"/>
    <property type="molecule type" value="Genomic_DNA"/>
</dbReference>
<dbReference type="InterPro" id="IPR018060">
    <property type="entry name" value="HTH_AraC"/>
</dbReference>
<evidence type="ECO:0000256" key="4">
    <source>
        <dbReference type="SAM" id="MobiDB-lite"/>
    </source>
</evidence>
<gene>
    <name evidence="6" type="ORF">GCM10009810_02010</name>
</gene>
<keyword evidence="1" id="KW-0805">Transcription regulation</keyword>
<keyword evidence="3" id="KW-0804">Transcription</keyword>
<dbReference type="Pfam" id="PF12833">
    <property type="entry name" value="HTH_18"/>
    <property type="match status" value="1"/>
</dbReference>
<evidence type="ECO:0000313" key="6">
    <source>
        <dbReference type="EMBL" id="GAA1744885.1"/>
    </source>
</evidence>
<feature type="domain" description="HTH araC/xylS-type" evidence="5">
    <location>
        <begin position="162"/>
        <end position="258"/>
    </location>
</feature>
<dbReference type="InterPro" id="IPR050204">
    <property type="entry name" value="AraC_XylS_family_regulators"/>
</dbReference>
<keyword evidence="2" id="KW-0238">DNA-binding</keyword>
<accession>A0ABP4W3X6</accession>